<organism evidence="1 2">
    <name type="scientific">Irpex rosettiformis</name>
    <dbReference type="NCBI Taxonomy" id="378272"/>
    <lineage>
        <taxon>Eukaryota</taxon>
        <taxon>Fungi</taxon>
        <taxon>Dikarya</taxon>
        <taxon>Basidiomycota</taxon>
        <taxon>Agaricomycotina</taxon>
        <taxon>Agaricomycetes</taxon>
        <taxon>Polyporales</taxon>
        <taxon>Irpicaceae</taxon>
        <taxon>Irpex</taxon>
    </lineage>
</organism>
<keyword evidence="2" id="KW-1185">Reference proteome</keyword>
<name>A0ACB8UFQ9_9APHY</name>
<dbReference type="EMBL" id="MU274902">
    <property type="protein sequence ID" value="KAI0093104.1"/>
    <property type="molecule type" value="Genomic_DNA"/>
</dbReference>
<dbReference type="Proteomes" id="UP001055072">
    <property type="component" value="Unassembled WGS sequence"/>
</dbReference>
<evidence type="ECO:0000313" key="2">
    <source>
        <dbReference type="Proteomes" id="UP001055072"/>
    </source>
</evidence>
<sequence>MASMDMLIKEIYFEKQQEGSMLCAQHALNSLLQGEYFTPPDLAAIATKLDQLESGYDDANLGDTSTNMDDTGFFSIQVIEEALKPWSLSLRRWRSEVMLPYHDRPHCQLAFILNSQQHWYTLRRFGEAVPDFTQDPGVGHWFNLNSFNEHPMWVGKTYLSMTLQQAEEVGYSVFAVIQDDPAKPLALPRGEADYVAAFVTEDARPSTAYTTGGNQPSTSKVDKGLEDLDDEDAELQAALQASISGNAYTEPDSFAQPSFAAAASRAAHAPHTPRTPIQGARSVASLPPLRRPTLRDFEMIDDDDDDSEYPPVIPPRLEPEANLDPLEASRARSQAYMQQVMREQEAALRESRDAEALAIEAGFRTRRNRQQEQEDDELRRAIEASLASHEVGTSGSGAREMPIEVDEEIADEEEVEYLGSGSASRSEQRQPLAEITHGADRVYDDEDAELQAALRASLEGVPPGFTMPDTPPRATAPLPISLPFVDASTKTNVPPPTTVNDEDDHTETESEADTTFAEEEEREQVSMEEMRRRRLARFGG</sequence>
<gene>
    <name evidence="1" type="ORF">BDY19DRAFT_922014</name>
</gene>
<protein>
    <submittedName>
        <fullName evidence="1">Josephin-domain-containing protein</fullName>
    </submittedName>
</protein>
<reference evidence="1" key="1">
    <citation type="journal article" date="2021" name="Environ. Microbiol.">
        <title>Gene family expansions and transcriptome signatures uncover fungal adaptations to wood decay.</title>
        <authorList>
            <person name="Hage H."/>
            <person name="Miyauchi S."/>
            <person name="Viragh M."/>
            <person name="Drula E."/>
            <person name="Min B."/>
            <person name="Chaduli D."/>
            <person name="Navarro D."/>
            <person name="Favel A."/>
            <person name="Norest M."/>
            <person name="Lesage-Meessen L."/>
            <person name="Balint B."/>
            <person name="Merenyi Z."/>
            <person name="de Eugenio L."/>
            <person name="Morin E."/>
            <person name="Martinez A.T."/>
            <person name="Baldrian P."/>
            <person name="Stursova M."/>
            <person name="Martinez M.J."/>
            <person name="Novotny C."/>
            <person name="Magnuson J.K."/>
            <person name="Spatafora J.W."/>
            <person name="Maurice S."/>
            <person name="Pangilinan J."/>
            <person name="Andreopoulos W."/>
            <person name="LaButti K."/>
            <person name="Hundley H."/>
            <person name="Na H."/>
            <person name="Kuo A."/>
            <person name="Barry K."/>
            <person name="Lipzen A."/>
            <person name="Henrissat B."/>
            <person name="Riley R."/>
            <person name="Ahrendt S."/>
            <person name="Nagy L.G."/>
            <person name="Grigoriev I.V."/>
            <person name="Martin F."/>
            <person name="Rosso M.N."/>
        </authorList>
    </citation>
    <scope>NUCLEOTIDE SEQUENCE</scope>
    <source>
        <strain evidence="1">CBS 384.51</strain>
    </source>
</reference>
<proteinExistence type="predicted"/>
<comment type="caution">
    <text evidence="1">The sequence shown here is derived from an EMBL/GenBank/DDBJ whole genome shotgun (WGS) entry which is preliminary data.</text>
</comment>
<accession>A0ACB8UFQ9</accession>
<evidence type="ECO:0000313" key="1">
    <source>
        <dbReference type="EMBL" id="KAI0093104.1"/>
    </source>
</evidence>